<reference evidence="4" key="1">
    <citation type="submission" date="2021-06" db="EMBL/GenBank/DDBJ databases">
        <authorList>
            <consortium name="Wellcome Sanger Institute Data Sharing"/>
        </authorList>
    </citation>
    <scope>NUCLEOTIDE SEQUENCE [LARGE SCALE GENOMIC DNA]</scope>
</reference>
<accession>A0A8C4SJ59</accession>
<name>A0A8C4SJ59_ERPCA</name>
<dbReference type="GO" id="GO:0005737">
    <property type="term" value="C:cytoplasm"/>
    <property type="evidence" value="ECO:0007669"/>
    <property type="project" value="UniProtKB-ARBA"/>
</dbReference>
<reference evidence="4" key="3">
    <citation type="submission" date="2025-09" db="UniProtKB">
        <authorList>
            <consortium name="Ensembl"/>
        </authorList>
    </citation>
    <scope>IDENTIFICATION</scope>
</reference>
<feature type="coiled-coil region" evidence="2">
    <location>
        <begin position="254"/>
        <end position="330"/>
    </location>
</feature>
<feature type="compositionally biased region" description="Basic and acidic residues" evidence="3">
    <location>
        <begin position="233"/>
        <end position="251"/>
    </location>
</feature>
<keyword evidence="1 2" id="KW-0175">Coiled coil</keyword>
<sequence length="402" mass="46837">MDACPHVSDFCQAAPEPAEQTTCSPPVNSDSRVEGSLPGNDGEIDLEERPDGKKLISSGSDENITFISESMVVTSDDEEKLLLLNRNTELRNVNKELLKLNEEWDQIYRRTTMGLQQRVSSLQQEVVGLKQQNEKLLMKLEHEQGKREYFERTLLEELRKNQHLQEYVRYLESKIHRNKVPCVQSEDESQLMVYRLLAGPQLQSSSESLCATVKGGTHCAPCLESPGNTEQEQEPRKHGSGKHESTLHQNFKDKNSVHKEVRDLKEQLQTLKCQTQIYEADYKTEHKDRERMKMENSKLRRKEEEMRQQMALLQEQLKVYEDDFKKERSDKQILQRLLLKKANPNNPVLVHRCNNEQEQGERQGSTRRNTCTKHCEHHSHKVSKCSRTQKQESPQEFSIEYH</sequence>
<feature type="compositionally biased region" description="Polar residues" evidence="3">
    <location>
        <begin position="385"/>
        <end position="396"/>
    </location>
</feature>
<protein>
    <submittedName>
        <fullName evidence="4">TNFAIP3-interacting protein 3-like</fullName>
    </submittedName>
</protein>
<proteinExistence type="predicted"/>
<reference evidence="4" key="2">
    <citation type="submission" date="2025-08" db="UniProtKB">
        <authorList>
            <consortium name="Ensembl"/>
        </authorList>
    </citation>
    <scope>IDENTIFICATION</scope>
</reference>
<dbReference type="GO" id="GO:0043122">
    <property type="term" value="P:regulation of canonical NF-kappaB signal transduction"/>
    <property type="evidence" value="ECO:0007669"/>
    <property type="project" value="UniProtKB-ARBA"/>
</dbReference>
<dbReference type="PANTHER" id="PTHR31882">
    <property type="entry name" value="TNFAIP3-INTERACTING PROTEIN COILED COIL FAMILY MEMBER"/>
    <property type="match status" value="1"/>
</dbReference>
<gene>
    <name evidence="4" type="primary">si:ch211-153b23.7</name>
</gene>
<evidence type="ECO:0000256" key="1">
    <source>
        <dbReference type="ARBA" id="ARBA00023054"/>
    </source>
</evidence>
<organism evidence="4 5">
    <name type="scientific">Erpetoichthys calabaricus</name>
    <name type="common">Rope fish</name>
    <name type="synonym">Calamoichthys calabaricus</name>
    <dbReference type="NCBI Taxonomy" id="27687"/>
    <lineage>
        <taxon>Eukaryota</taxon>
        <taxon>Metazoa</taxon>
        <taxon>Chordata</taxon>
        <taxon>Craniata</taxon>
        <taxon>Vertebrata</taxon>
        <taxon>Euteleostomi</taxon>
        <taxon>Actinopterygii</taxon>
        <taxon>Polypteriformes</taxon>
        <taxon>Polypteridae</taxon>
        <taxon>Erpetoichthys</taxon>
    </lineage>
</organism>
<dbReference type="GeneTree" id="ENSGT01120000272280"/>
<evidence type="ECO:0000256" key="2">
    <source>
        <dbReference type="SAM" id="Coils"/>
    </source>
</evidence>
<dbReference type="Proteomes" id="UP000694620">
    <property type="component" value="Chromosome 12"/>
</dbReference>
<dbReference type="GO" id="GO:0006357">
    <property type="term" value="P:regulation of transcription by RNA polymerase II"/>
    <property type="evidence" value="ECO:0007669"/>
    <property type="project" value="TreeGrafter"/>
</dbReference>
<dbReference type="Gene3D" id="1.20.5.990">
    <property type="entry name" value="Nemo cc2-lz domain - 1d5 darpin complex"/>
    <property type="match status" value="2"/>
</dbReference>
<dbReference type="AlphaFoldDB" id="A0A8C4SJ59"/>
<dbReference type="GeneID" id="114662513"/>
<feature type="region of interest" description="Disordered" evidence="3">
    <location>
        <begin position="354"/>
        <end position="402"/>
    </location>
</feature>
<dbReference type="GO" id="GO:0071222">
    <property type="term" value="P:cellular response to lipopolysaccharide"/>
    <property type="evidence" value="ECO:0007669"/>
    <property type="project" value="TreeGrafter"/>
</dbReference>
<feature type="compositionally biased region" description="Polar residues" evidence="3">
    <location>
        <begin position="19"/>
        <end position="30"/>
    </location>
</feature>
<dbReference type="PANTHER" id="PTHR31882:SF9">
    <property type="entry name" value="SI:CH211-153B23.7"/>
    <property type="match status" value="1"/>
</dbReference>
<feature type="region of interest" description="Disordered" evidence="3">
    <location>
        <begin position="15"/>
        <end position="57"/>
    </location>
</feature>
<feature type="region of interest" description="Disordered" evidence="3">
    <location>
        <begin position="222"/>
        <end position="251"/>
    </location>
</feature>
<dbReference type="RefSeq" id="XP_028671848.1">
    <property type="nucleotide sequence ID" value="XM_028816015.2"/>
</dbReference>
<keyword evidence="5" id="KW-1185">Reference proteome</keyword>
<evidence type="ECO:0000256" key="3">
    <source>
        <dbReference type="SAM" id="MobiDB-lite"/>
    </source>
</evidence>
<dbReference type="RefSeq" id="XP_028671850.1">
    <property type="nucleotide sequence ID" value="XM_028816017.2"/>
</dbReference>
<evidence type="ECO:0000313" key="4">
    <source>
        <dbReference type="Ensembl" id="ENSECRP00000017991.1"/>
    </source>
</evidence>
<feature type="coiled-coil region" evidence="2">
    <location>
        <begin position="83"/>
        <end position="139"/>
    </location>
</feature>
<dbReference type="OrthoDB" id="5969558at2759"/>
<evidence type="ECO:0000313" key="5">
    <source>
        <dbReference type="Proteomes" id="UP000694620"/>
    </source>
</evidence>
<dbReference type="Ensembl" id="ENSECRT00000018351.1">
    <property type="protein sequence ID" value="ENSECRP00000017991.1"/>
    <property type="gene ID" value="ENSECRG00000012021.1"/>
</dbReference>
<feature type="compositionally biased region" description="Basic residues" evidence="3">
    <location>
        <begin position="375"/>
        <end position="384"/>
    </location>
</feature>